<dbReference type="EMBL" id="JAMQKB010000009">
    <property type="protein sequence ID" value="MDC3424973.1"/>
    <property type="molecule type" value="Genomic_DNA"/>
</dbReference>
<feature type="transmembrane region" description="Helical" evidence="9">
    <location>
        <begin position="235"/>
        <end position="255"/>
    </location>
</feature>
<feature type="transmembrane region" description="Helical" evidence="9">
    <location>
        <begin position="267"/>
        <end position="285"/>
    </location>
</feature>
<dbReference type="GO" id="GO:0016020">
    <property type="term" value="C:membrane"/>
    <property type="evidence" value="ECO:0007669"/>
    <property type="project" value="UniProtKB-SubCell"/>
</dbReference>
<evidence type="ECO:0000256" key="8">
    <source>
        <dbReference type="SAM" id="Coils"/>
    </source>
</evidence>
<feature type="repeat" description="TPR" evidence="7">
    <location>
        <begin position="463"/>
        <end position="496"/>
    </location>
</feature>
<evidence type="ECO:0000256" key="4">
    <source>
        <dbReference type="ARBA" id="ARBA00022801"/>
    </source>
</evidence>
<dbReference type="InterPro" id="IPR050925">
    <property type="entry name" value="Rhomboid_protease_S54"/>
</dbReference>
<dbReference type="Proteomes" id="UP001145050">
    <property type="component" value="Unassembled WGS sequence"/>
</dbReference>
<evidence type="ECO:0000259" key="10">
    <source>
        <dbReference type="Pfam" id="PF01694"/>
    </source>
</evidence>
<dbReference type="AlphaFoldDB" id="A0A9X4ANX3"/>
<dbReference type="InterPro" id="IPR022764">
    <property type="entry name" value="Peptidase_S54_rhomboid_dom"/>
</dbReference>
<protein>
    <submittedName>
        <fullName evidence="11">Rhomboid family intramembrane serine protease</fullName>
        <ecNumber evidence="11">3.4.21.105</ecNumber>
    </submittedName>
</protein>
<dbReference type="Pfam" id="PF01694">
    <property type="entry name" value="Rhomboid"/>
    <property type="match status" value="1"/>
</dbReference>
<dbReference type="EC" id="3.4.21.105" evidence="11"/>
<evidence type="ECO:0000313" key="12">
    <source>
        <dbReference type="Proteomes" id="UP001145050"/>
    </source>
</evidence>
<dbReference type="Gene3D" id="1.25.40.10">
    <property type="entry name" value="Tetratricopeptide repeat domain"/>
    <property type="match status" value="1"/>
</dbReference>
<keyword evidence="4 11" id="KW-0378">Hydrolase</keyword>
<evidence type="ECO:0000256" key="7">
    <source>
        <dbReference type="PROSITE-ProRule" id="PRU00339"/>
    </source>
</evidence>
<organism evidence="11 12">
    <name type="scientific">Terrihalobacillus insolitus</name>
    <dbReference type="NCBI Taxonomy" id="2950438"/>
    <lineage>
        <taxon>Bacteria</taxon>
        <taxon>Bacillati</taxon>
        <taxon>Bacillota</taxon>
        <taxon>Bacilli</taxon>
        <taxon>Bacillales</taxon>
        <taxon>Bacillaceae</taxon>
        <taxon>Terrihalobacillus</taxon>
    </lineage>
</organism>
<feature type="transmembrane region" description="Helical" evidence="9">
    <location>
        <begin position="184"/>
        <end position="202"/>
    </location>
</feature>
<keyword evidence="11" id="KW-0645">Protease</keyword>
<comment type="subcellular location">
    <subcellularLocation>
        <location evidence="1">Membrane</location>
        <topology evidence="1">Multi-pass membrane protein</topology>
    </subcellularLocation>
</comment>
<evidence type="ECO:0000256" key="3">
    <source>
        <dbReference type="ARBA" id="ARBA00022692"/>
    </source>
</evidence>
<gene>
    <name evidence="11" type="ORF">NC797_10695</name>
</gene>
<evidence type="ECO:0000256" key="6">
    <source>
        <dbReference type="ARBA" id="ARBA00023136"/>
    </source>
</evidence>
<feature type="transmembrane region" description="Helical" evidence="9">
    <location>
        <begin position="291"/>
        <end position="311"/>
    </location>
</feature>
<name>A0A9X4ANX3_9BACI</name>
<sequence length="510" mass="57829">MTLEEEFLYYYVAYDLVVHHKFDIIRIGRASKELWLEKKVANTSHVVRLSQKGFDWNNQMIQDLEQVQQEIKRLKKTLTGKSITFHSVYISAFPPVNGSNTLSDPIKVKDMKSIQIQVYFSGNAYRSELKRLYQDLTIPYQEPIYPTSEVEITKETAHLKEKLIEIHNKRTREIQSLFENGKPIFTYLFLLVNVAVFILLEINGGSMSTATLIKFGAKYNPAILEGEWWRIVSSMFLHIGYLHIAMNMLALFYLGNAVERIYGSARFFIIYFLAGIIGGLASFALSPQLAAGASGALFGLFGALLFFGVLYKKVFFQTMGKNLLFIIGLNIVLGLSLPQIDNSAHIGGLIGGFIAASIVFLPKKKKRSIQLVMLLVYVAAASSLIVYGTTQTSPELQLQVVQQLIKDGDYKQTIDVINEQVENSESFKAEFLFYRSFAFIKLNKQESAISDLEQTVQLKPEFAEAQYNLALLYFEKSNLSQARDAAEKAYNLQPDNEDFKTLYNQLEENG</sequence>
<comment type="similarity">
    <text evidence="2">Belongs to the peptidase S54 family.</text>
</comment>
<feature type="transmembrane region" description="Helical" evidence="9">
    <location>
        <begin position="323"/>
        <end position="340"/>
    </location>
</feature>
<dbReference type="SUPFAM" id="SSF144091">
    <property type="entry name" value="Rhomboid-like"/>
    <property type="match status" value="1"/>
</dbReference>
<dbReference type="InterPro" id="IPR035952">
    <property type="entry name" value="Rhomboid-like_sf"/>
</dbReference>
<evidence type="ECO:0000313" key="11">
    <source>
        <dbReference type="EMBL" id="MDC3424973.1"/>
    </source>
</evidence>
<dbReference type="SMART" id="SM00028">
    <property type="entry name" value="TPR"/>
    <property type="match status" value="2"/>
</dbReference>
<dbReference type="SUPFAM" id="SSF48452">
    <property type="entry name" value="TPR-like"/>
    <property type="match status" value="1"/>
</dbReference>
<reference evidence="11" key="1">
    <citation type="submission" date="2022-06" db="EMBL/GenBank/DDBJ databases">
        <title>Aquibacillus sp. a new bacterium isolated from soil saline samples.</title>
        <authorList>
            <person name="Galisteo C."/>
            <person name="De La Haba R."/>
            <person name="Sanchez-Porro C."/>
            <person name="Ventosa A."/>
        </authorList>
    </citation>
    <scope>NUCLEOTIDE SEQUENCE</scope>
    <source>
        <strain evidence="11">3ASR75-11</strain>
    </source>
</reference>
<dbReference type="GO" id="GO:0006508">
    <property type="term" value="P:proteolysis"/>
    <property type="evidence" value="ECO:0007669"/>
    <property type="project" value="UniProtKB-KW"/>
</dbReference>
<feature type="coiled-coil region" evidence="8">
    <location>
        <begin position="57"/>
        <end position="84"/>
    </location>
</feature>
<keyword evidence="8" id="KW-0175">Coiled coil</keyword>
<keyword evidence="6 9" id="KW-0472">Membrane</keyword>
<keyword evidence="5 9" id="KW-1133">Transmembrane helix</keyword>
<evidence type="ECO:0000256" key="1">
    <source>
        <dbReference type="ARBA" id="ARBA00004141"/>
    </source>
</evidence>
<feature type="domain" description="Peptidase S54 rhomboid" evidence="10">
    <location>
        <begin position="226"/>
        <end position="360"/>
    </location>
</feature>
<dbReference type="PANTHER" id="PTHR43731:SF14">
    <property type="entry name" value="PRESENILIN-ASSOCIATED RHOMBOID-LIKE PROTEIN, MITOCHONDRIAL"/>
    <property type="match status" value="1"/>
</dbReference>
<dbReference type="PANTHER" id="PTHR43731">
    <property type="entry name" value="RHOMBOID PROTEASE"/>
    <property type="match status" value="1"/>
</dbReference>
<dbReference type="InterPro" id="IPR019734">
    <property type="entry name" value="TPR_rpt"/>
</dbReference>
<proteinExistence type="inferred from homology"/>
<keyword evidence="3 9" id="KW-0812">Transmembrane</keyword>
<dbReference type="GO" id="GO:0004252">
    <property type="term" value="F:serine-type endopeptidase activity"/>
    <property type="evidence" value="ECO:0007669"/>
    <property type="project" value="InterPro"/>
</dbReference>
<dbReference type="RefSeq" id="WP_272436778.1">
    <property type="nucleotide sequence ID" value="NZ_JAMQKB010000009.1"/>
</dbReference>
<comment type="caution">
    <text evidence="11">The sequence shown here is derived from an EMBL/GenBank/DDBJ whole genome shotgun (WGS) entry which is preliminary data.</text>
</comment>
<keyword evidence="12" id="KW-1185">Reference proteome</keyword>
<dbReference type="Pfam" id="PF13414">
    <property type="entry name" value="TPR_11"/>
    <property type="match status" value="1"/>
</dbReference>
<evidence type="ECO:0000256" key="5">
    <source>
        <dbReference type="ARBA" id="ARBA00022989"/>
    </source>
</evidence>
<evidence type="ECO:0000256" key="2">
    <source>
        <dbReference type="ARBA" id="ARBA00009045"/>
    </source>
</evidence>
<accession>A0A9X4ANX3</accession>
<feature type="transmembrane region" description="Helical" evidence="9">
    <location>
        <begin position="369"/>
        <end position="388"/>
    </location>
</feature>
<feature type="transmembrane region" description="Helical" evidence="9">
    <location>
        <begin position="346"/>
        <end position="362"/>
    </location>
</feature>
<dbReference type="InterPro" id="IPR011990">
    <property type="entry name" value="TPR-like_helical_dom_sf"/>
</dbReference>
<dbReference type="PROSITE" id="PS50005">
    <property type="entry name" value="TPR"/>
    <property type="match status" value="1"/>
</dbReference>
<dbReference type="Gene3D" id="1.20.1540.10">
    <property type="entry name" value="Rhomboid-like"/>
    <property type="match status" value="1"/>
</dbReference>
<keyword evidence="7" id="KW-0802">TPR repeat</keyword>
<evidence type="ECO:0000256" key="9">
    <source>
        <dbReference type="SAM" id="Phobius"/>
    </source>
</evidence>